<reference evidence="3" key="1">
    <citation type="journal article" date="2019" name="Int. J. Syst. Evol. Microbiol.">
        <title>The Global Catalogue of Microorganisms (GCM) 10K type strain sequencing project: providing services to taxonomists for standard genome sequencing and annotation.</title>
        <authorList>
            <consortium name="The Broad Institute Genomics Platform"/>
            <consortium name="The Broad Institute Genome Sequencing Center for Infectious Disease"/>
            <person name="Wu L."/>
            <person name="Ma J."/>
        </authorList>
    </citation>
    <scope>NUCLEOTIDE SEQUENCE [LARGE SCALE GENOMIC DNA]</scope>
    <source>
        <strain evidence="3">KACC 12634</strain>
    </source>
</reference>
<feature type="region of interest" description="Disordered" evidence="1">
    <location>
        <begin position="114"/>
        <end position="145"/>
    </location>
</feature>
<dbReference type="RefSeq" id="WP_382348783.1">
    <property type="nucleotide sequence ID" value="NZ_JBHMBP010000002.1"/>
</dbReference>
<organism evidence="2 3">
    <name type="scientific">Glycomyces mayteni</name>
    <dbReference type="NCBI Taxonomy" id="543887"/>
    <lineage>
        <taxon>Bacteria</taxon>
        <taxon>Bacillati</taxon>
        <taxon>Actinomycetota</taxon>
        <taxon>Actinomycetes</taxon>
        <taxon>Glycomycetales</taxon>
        <taxon>Glycomycetaceae</taxon>
        <taxon>Glycomyces</taxon>
    </lineage>
</organism>
<accession>A0ABW2D805</accession>
<proteinExistence type="predicted"/>
<name>A0ABW2D805_9ACTN</name>
<evidence type="ECO:0000256" key="1">
    <source>
        <dbReference type="SAM" id="MobiDB-lite"/>
    </source>
</evidence>
<dbReference type="InterPro" id="IPR036291">
    <property type="entry name" value="NAD(P)-bd_dom_sf"/>
</dbReference>
<evidence type="ECO:0000313" key="2">
    <source>
        <dbReference type="EMBL" id="MFC6957351.1"/>
    </source>
</evidence>
<protein>
    <submittedName>
        <fullName evidence="2">NAD-dependent epimerase/dehydratase family protein</fullName>
    </submittedName>
</protein>
<dbReference type="SUPFAM" id="SSF51735">
    <property type="entry name" value="NAD(P)-binding Rossmann-fold domains"/>
    <property type="match status" value="1"/>
</dbReference>
<evidence type="ECO:0000313" key="3">
    <source>
        <dbReference type="Proteomes" id="UP001596470"/>
    </source>
</evidence>
<comment type="caution">
    <text evidence="2">The sequence shown here is derived from an EMBL/GenBank/DDBJ whole genome shotgun (WGS) entry which is preliminary data.</text>
</comment>
<dbReference type="Proteomes" id="UP001596470">
    <property type="component" value="Unassembled WGS sequence"/>
</dbReference>
<sequence length="305" mass="32414">MHQRRAVFLGGTGAIGGAAALRLARAGWEVAVTGRDAARMPAELAAAGVRFHRVERGEVREVGRLVGDGVDLLVDLVAYTGEDVAAMLPVMAAVGCPVVVSGRAVYVDREGRDLNGEVPPSFDGPLSETGPTLTPAPPGTDPFTREGYGPCKAAAERVALDSGLPVTVLRPSKVHGRWARNPRTLTVIERMRGDAERFDLASGDVTDHLSAATNIAALIEVVASRPEARILNAADPDTPTAEAIVRAIAAQIAWEGEIVRTEDSERGRHPWQTPMVLDTTAARELGYRPVGTAIELLSEEVRWVA</sequence>
<dbReference type="EMBL" id="JBHSYS010000002">
    <property type="protein sequence ID" value="MFC6957351.1"/>
    <property type="molecule type" value="Genomic_DNA"/>
</dbReference>
<dbReference type="Gene3D" id="3.40.50.720">
    <property type="entry name" value="NAD(P)-binding Rossmann-like Domain"/>
    <property type="match status" value="1"/>
</dbReference>
<gene>
    <name evidence="2" type="ORF">ACFQS3_09105</name>
</gene>
<keyword evidence="3" id="KW-1185">Reference proteome</keyword>